<feature type="transmembrane region" description="Helical" evidence="14">
    <location>
        <begin position="250"/>
        <end position="268"/>
    </location>
</feature>
<evidence type="ECO:0000256" key="6">
    <source>
        <dbReference type="ARBA" id="ARBA00022741"/>
    </source>
</evidence>
<feature type="transmembrane region" description="Helical" evidence="14">
    <location>
        <begin position="950"/>
        <end position="969"/>
    </location>
</feature>
<feature type="transmembrane region" description="Helical" evidence="14">
    <location>
        <begin position="459"/>
        <end position="479"/>
    </location>
</feature>
<dbReference type="InterPro" id="IPR004014">
    <property type="entry name" value="ATPase_P-typ_cation-transptr_N"/>
</dbReference>
<dbReference type="InterPro" id="IPR023214">
    <property type="entry name" value="HAD_sf"/>
</dbReference>
<evidence type="ECO:0000313" key="18">
    <source>
        <dbReference type="EMBL" id="KAG8186366.1"/>
    </source>
</evidence>
<dbReference type="Proteomes" id="UP000827092">
    <property type="component" value="Unassembled WGS sequence"/>
</dbReference>
<dbReference type="SUPFAM" id="SSF81653">
    <property type="entry name" value="Calcium ATPase, transduction domain A"/>
    <property type="match status" value="1"/>
</dbReference>
<feature type="transmembrane region" description="Helical" evidence="14">
    <location>
        <begin position="1088"/>
        <end position="1109"/>
    </location>
</feature>
<dbReference type="EMBL" id="JAFNEN010000304">
    <property type="protein sequence ID" value="KAG8186366.1"/>
    <property type="molecule type" value="Genomic_DNA"/>
</dbReference>
<feature type="domain" description="P-type ATPase A" evidence="15">
    <location>
        <begin position="288"/>
        <end position="406"/>
    </location>
</feature>
<dbReference type="AlphaFoldDB" id="A0AAV6UQ01"/>
<dbReference type="GO" id="GO:0015662">
    <property type="term" value="F:P-type ion transporter activity"/>
    <property type="evidence" value="ECO:0007669"/>
    <property type="project" value="InterPro"/>
</dbReference>
<evidence type="ECO:0000256" key="8">
    <source>
        <dbReference type="ARBA" id="ARBA00022840"/>
    </source>
</evidence>
<feature type="transmembrane region" description="Helical" evidence="14">
    <location>
        <begin position="228"/>
        <end position="244"/>
    </location>
</feature>
<dbReference type="PRINTS" id="PR00119">
    <property type="entry name" value="CATATPASE"/>
</dbReference>
<dbReference type="InterPro" id="IPR001757">
    <property type="entry name" value="P_typ_ATPase"/>
</dbReference>
<evidence type="ECO:0000256" key="1">
    <source>
        <dbReference type="ARBA" id="ARBA00004107"/>
    </source>
</evidence>
<comment type="subcellular location">
    <subcellularLocation>
        <location evidence="1">Late endosome membrane</location>
        <topology evidence="1">Multi-pass membrane protein</topology>
    </subcellularLocation>
    <subcellularLocation>
        <location evidence="14">Membrane</location>
        <topology evidence="14">Multi-pass membrane protein</topology>
    </subcellularLocation>
</comment>
<feature type="transmembrane region" description="Helical" evidence="14">
    <location>
        <begin position="1129"/>
        <end position="1154"/>
    </location>
</feature>
<keyword evidence="6 14" id="KW-0547">Nucleotide-binding</keyword>
<dbReference type="Pfam" id="PF00122">
    <property type="entry name" value="E1-E2_ATPase"/>
    <property type="match status" value="1"/>
</dbReference>
<keyword evidence="11 14" id="KW-1133">Transmembrane helix</keyword>
<evidence type="ECO:0000256" key="13">
    <source>
        <dbReference type="ARBA" id="ARBA00049360"/>
    </source>
</evidence>
<evidence type="ECO:0000256" key="3">
    <source>
        <dbReference type="ARBA" id="ARBA00022553"/>
    </source>
</evidence>
<dbReference type="InterPro" id="IPR023298">
    <property type="entry name" value="ATPase_P-typ_TM_dom_sf"/>
</dbReference>
<dbReference type="GO" id="GO:0019829">
    <property type="term" value="F:ATPase-coupled monoatomic cation transmembrane transporter activity"/>
    <property type="evidence" value="ECO:0007669"/>
    <property type="project" value="UniProtKB-UniRule"/>
</dbReference>
<feature type="transmembrane region" description="Helical" evidence="14">
    <location>
        <begin position="975"/>
        <end position="994"/>
    </location>
</feature>
<evidence type="ECO:0000256" key="11">
    <source>
        <dbReference type="ARBA" id="ARBA00022989"/>
    </source>
</evidence>
<evidence type="ECO:0000313" key="19">
    <source>
        <dbReference type="Proteomes" id="UP000827092"/>
    </source>
</evidence>
<dbReference type="GO" id="GO:0005524">
    <property type="term" value="F:ATP binding"/>
    <property type="evidence" value="ECO:0007669"/>
    <property type="project" value="UniProtKB-UniRule"/>
</dbReference>
<evidence type="ECO:0000259" key="16">
    <source>
        <dbReference type="Pfam" id="PF00690"/>
    </source>
</evidence>
<dbReference type="PROSITE" id="PS00154">
    <property type="entry name" value="ATPASE_E1_E2"/>
    <property type="match status" value="1"/>
</dbReference>
<reference evidence="18 19" key="1">
    <citation type="journal article" date="2022" name="Nat. Ecol. Evol.">
        <title>A masculinizing supergene underlies an exaggerated male reproductive morph in a spider.</title>
        <authorList>
            <person name="Hendrickx F."/>
            <person name="De Corte Z."/>
            <person name="Sonet G."/>
            <person name="Van Belleghem S.M."/>
            <person name="Kostlbacher S."/>
            <person name="Vangestel C."/>
        </authorList>
    </citation>
    <scope>NUCLEOTIDE SEQUENCE [LARGE SCALE GENOMIC DNA]</scope>
    <source>
        <strain evidence="18">W744_W776</strain>
    </source>
</reference>
<evidence type="ECO:0000256" key="5">
    <source>
        <dbReference type="ARBA" id="ARBA00022723"/>
    </source>
</evidence>
<dbReference type="FunFam" id="3.40.1110.10:FF:000026">
    <property type="entry name" value="Cation-transporting ATPase"/>
    <property type="match status" value="1"/>
</dbReference>
<dbReference type="GO" id="GO:0006874">
    <property type="term" value="P:intracellular calcium ion homeostasis"/>
    <property type="evidence" value="ECO:0007669"/>
    <property type="project" value="TreeGrafter"/>
</dbReference>
<dbReference type="Pfam" id="PF00690">
    <property type="entry name" value="Cation_ATPase_N"/>
    <property type="match status" value="1"/>
</dbReference>
<keyword evidence="10 14" id="KW-1278">Translocase</keyword>
<protein>
    <recommendedName>
        <fullName evidence="14">Cation-transporting ATPase</fullName>
        <ecNumber evidence="14">7.2.2.-</ecNumber>
    </recommendedName>
</protein>
<dbReference type="SUPFAM" id="SSF56784">
    <property type="entry name" value="HAD-like"/>
    <property type="match status" value="1"/>
</dbReference>
<organism evidence="18 19">
    <name type="scientific">Oedothorax gibbosus</name>
    <dbReference type="NCBI Taxonomy" id="931172"/>
    <lineage>
        <taxon>Eukaryota</taxon>
        <taxon>Metazoa</taxon>
        <taxon>Ecdysozoa</taxon>
        <taxon>Arthropoda</taxon>
        <taxon>Chelicerata</taxon>
        <taxon>Arachnida</taxon>
        <taxon>Araneae</taxon>
        <taxon>Araneomorphae</taxon>
        <taxon>Entelegynae</taxon>
        <taxon>Araneoidea</taxon>
        <taxon>Linyphiidae</taxon>
        <taxon>Erigoninae</taxon>
        <taxon>Oedothorax</taxon>
    </lineage>
</organism>
<dbReference type="NCBIfam" id="TIGR01494">
    <property type="entry name" value="ATPase_P-type"/>
    <property type="match status" value="2"/>
</dbReference>
<name>A0AAV6UQ01_9ARAC</name>
<dbReference type="InterPro" id="IPR047819">
    <property type="entry name" value="P5A-ATPase_N"/>
</dbReference>
<evidence type="ECO:0000256" key="10">
    <source>
        <dbReference type="ARBA" id="ARBA00022967"/>
    </source>
</evidence>
<dbReference type="InterPro" id="IPR023299">
    <property type="entry name" value="ATPase_P-typ_cyto_dom_N"/>
</dbReference>
<dbReference type="Gene3D" id="2.70.150.10">
    <property type="entry name" value="Calcium-transporting ATPase, cytoplasmic transduction domain A"/>
    <property type="match status" value="1"/>
</dbReference>
<dbReference type="NCBIfam" id="TIGR01657">
    <property type="entry name" value="P-ATPase-V"/>
    <property type="match status" value="1"/>
</dbReference>
<dbReference type="Gene3D" id="3.40.1110.10">
    <property type="entry name" value="Calcium-transporting ATPase, cytoplasmic domain N"/>
    <property type="match status" value="1"/>
</dbReference>
<dbReference type="InterPro" id="IPR036412">
    <property type="entry name" value="HAD-like_sf"/>
</dbReference>
<keyword evidence="4 14" id="KW-0812">Transmembrane</keyword>
<accession>A0AAV6UQ01</accession>
<dbReference type="InterPro" id="IPR044492">
    <property type="entry name" value="P_typ_ATPase_HD_dom"/>
</dbReference>
<keyword evidence="12 14" id="KW-0472">Membrane</keyword>
<dbReference type="GO" id="GO:0031902">
    <property type="term" value="C:late endosome membrane"/>
    <property type="evidence" value="ECO:0007669"/>
    <property type="project" value="UniProtKB-SubCell"/>
</dbReference>
<dbReference type="Gene3D" id="3.40.50.1000">
    <property type="entry name" value="HAD superfamily/HAD-like"/>
    <property type="match status" value="1"/>
</dbReference>
<evidence type="ECO:0000256" key="2">
    <source>
        <dbReference type="ARBA" id="ARBA00006000"/>
    </source>
</evidence>
<evidence type="ECO:0000259" key="15">
    <source>
        <dbReference type="Pfam" id="PF00122"/>
    </source>
</evidence>
<gene>
    <name evidence="18" type="ORF">JTE90_026785</name>
</gene>
<dbReference type="EC" id="7.2.2.-" evidence="14"/>
<evidence type="ECO:0000256" key="7">
    <source>
        <dbReference type="ARBA" id="ARBA00022753"/>
    </source>
</evidence>
<dbReference type="PANTHER" id="PTHR45630:SF8">
    <property type="entry name" value="CATION-TRANSPORTING ATPASE"/>
    <property type="match status" value="1"/>
</dbReference>
<comment type="caution">
    <text evidence="18">The sequence shown here is derived from an EMBL/GenBank/DDBJ whole genome shotgun (WGS) entry which is preliminary data.</text>
</comment>
<feature type="transmembrane region" description="Helical" evidence="14">
    <location>
        <begin position="1056"/>
        <end position="1076"/>
    </location>
</feature>
<dbReference type="InterPro" id="IPR008250">
    <property type="entry name" value="ATPase_P-typ_transduc_dom_A_sf"/>
</dbReference>
<dbReference type="PANTHER" id="PTHR45630">
    <property type="entry name" value="CATION-TRANSPORTING ATPASE-RELATED"/>
    <property type="match status" value="1"/>
</dbReference>
<dbReference type="SFLD" id="SFLDG00002">
    <property type="entry name" value="C1.7:_P-type_atpase_like"/>
    <property type="match status" value="1"/>
</dbReference>
<comment type="similarity">
    <text evidence="2 14">Belongs to the cation transport ATPase (P-type) (TC 3.A.3) family. Type V subfamily.</text>
</comment>
<feature type="transmembrane region" description="Helical" evidence="14">
    <location>
        <begin position="420"/>
        <end position="439"/>
    </location>
</feature>
<dbReference type="FunFam" id="1.20.1110.10:FF:000023">
    <property type="entry name" value="Cation-transporting ATPase"/>
    <property type="match status" value="1"/>
</dbReference>
<feature type="domain" description="Cation-transporting P-type ATPase N-terminal" evidence="16">
    <location>
        <begin position="188"/>
        <end position="243"/>
    </location>
</feature>
<proteinExistence type="inferred from homology"/>
<keyword evidence="7" id="KW-0967">Endosome</keyword>
<feature type="domain" description="P5B-type ATPase N-terminal" evidence="17">
    <location>
        <begin position="46"/>
        <end position="169"/>
    </location>
</feature>
<dbReference type="Pfam" id="PF12409">
    <property type="entry name" value="P5-ATPase"/>
    <property type="match status" value="1"/>
</dbReference>
<keyword evidence="8 14" id="KW-0067">ATP-binding</keyword>
<keyword evidence="5 14" id="KW-0479">Metal-binding</keyword>
<dbReference type="InterPro" id="IPR018303">
    <property type="entry name" value="ATPase_P-typ_P_site"/>
</dbReference>
<dbReference type="GO" id="GO:0046872">
    <property type="term" value="F:metal ion binding"/>
    <property type="evidence" value="ECO:0007669"/>
    <property type="project" value="UniProtKB-UniRule"/>
</dbReference>
<dbReference type="Pfam" id="PF13246">
    <property type="entry name" value="Cation_ATPase"/>
    <property type="match status" value="1"/>
</dbReference>
<dbReference type="CDD" id="cd07542">
    <property type="entry name" value="P-type_ATPase_cation"/>
    <property type="match status" value="1"/>
</dbReference>
<dbReference type="InterPro" id="IPR047821">
    <property type="entry name" value="P5B-type_ATPase"/>
</dbReference>
<comment type="catalytic activity">
    <reaction evidence="13 14">
        <text>ATP + H2O = ADP + phosphate + H(+)</text>
        <dbReference type="Rhea" id="RHEA:13065"/>
        <dbReference type="ChEBI" id="CHEBI:15377"/>
        <dbReference type="ChEBI" id="CHEBI:15378"/>
        <dbReference type="ChEBI" id="CHEBI:30616"/>
        <dbReference type="ChEBI" id="CHEBI:43474"/>
        <dbReference type="ChEBI" id="CHEBI:456216"/>
    </reaction>
</comment>
<feature type="transmembrane region" description="Helical" evidence="14">
    <location>
        <begin position="1015"/>
        <end position="1036"/>
    </location>
</feature>
<evidence type="ECO:0000259" key="17">
    <source>
        <dbReference type="Pfam" id="PF12409"/>
    </source>
</evidence>
<keyword evidence="3" id="KW-0597">Phosphoprotein</keyword>
<keyword evidence="19" id="KW-1185">Reference proteome</keyword>
<feature type="transmembrane region" description="Helical" evidence="14">
    <location>
        <begin position="63"/>
        <end position="82"/>
    </location>
</feature>
<dbReference type="InterPro" id="IPR059000">
    <property type="entry name" value="ATPase_P-type_domA"/>
</dbReference>
<dbReference type="FunFam" id="3.40.50.1000:FF:000045">
    <property type="entry name" value="Cation-transporting ATPase"/>
    <property type="match status" value="1"/>
</dbReference>
<dbReference type="SFLD" id="SFLDS00003">
    <property type="entry name" value="Haloacid_Dehalogenase"/>
    <property type="match status" value="1"/>
</dbReference>
<dbReference type="GO" id="GO:0016887">
    <property type="term" value="F:ATP hydrolysis activity"/>
    <property type="evidence" value="ECO:0007669"/>
    <property type="project" value="InterPro"/>
</dbReference>
<evidence type="ECO:0000256" key="4">
    <source>
        <dbReference type="ARBA" id="ARBA00022692"/>
    </source>
</evidence>
<sequence length="1206" mass="135931">MWEGYEGSETEALLSRQRQESLKMPYSLLAKGDTAPNVITIEEGTDDQVEAQGFVTSPCKQCLFHVLTFLSLGSLLLLMRWFPQWKVAMTCYPCSIAVATTLILKDTHGSITVLSVTVDTVSASIPPELVYSRCVSSISNHDQDSMSFNYSAVSSYRHFTHNCVKYVWDNKISCFKRLRGYEGLPCSEFHERFHGLLAIEQDEKRQLYGPNNIDVEVKSYLDLFIDEVLNPFYIFQVFSVILWLFDDYVLYASCILVITLISIAVALYETRHQQITLRDMVSRSNSVVVTVLRQSEVYEDIPAANLVPGDVISIPPHGCHMACDAVLIAGNCIVNESMLTGESVPETKTPLLKHEDEDYDPLAHKRNTLFCGTEVIQTRYYEGNAVLAVVVRTGFSTAKGELVRSILFPKPLGFKFYKDALKFVILLFCISAFGMTYSIYCYIQRDSPIMKTLVRALDIITIVVPPALPAAMTIGTVYAQSRLKKQRIFCISPPRINIGGKLKLICFDKTGTLTEEGLDFWGIIPTEDGKFRELEHDVSVLSDHSGMKVAMASCHSLTVIDNEIRGDPMDLKMFNATNWELEEPGSDTTKFDRLNPTVIRPSTKKPDKVSCNGLENGDIMMPYEVGIIRQFPFSSGLQRMSVICRTLGSRHMDLYCKGAPEKISSLCQADTVPGNFHELLKDYTLQGYRVLALAHKKLDSKLSWHHAQKVKRDLVENELTFLGLLIMQNTLKPETTPVIKVLKDAKIRCVMVTGDNVMTAMSVARDCHMIPESDRIIVINGFPRDHDKPAHLYFEYAETPTMRNSSSILSEALSANGDMSPVLTSFIDAVPQHYHFVMDGKAFGVIRKHFPEILSKVLLRGTVYARMAPDQKTQLVESLQSIGYVAGMCGDGANDCGALKAADVGISLSDTEASVAAPFTSNIPNIECVPIVIREGRCALFTSYATFRFIALYSLTQFISVLILYTVGTNLTDQMFLYIDMGLITFFAISMGYTKAYTKLVPRRPRCSLISVSNVVSLFGQVLFVALTQIAAIIFLQSQKWFQPVHETDDDVYPNWDNAVVFLVSSYQYVSIALLVSDGPPYRKHFFTNNFLLVVLLLAVFANTFLLFNPFKEVAIFMAIVTWQPNHRFMFRVTLLLGVLCNFFLALAFEMMVANTRWLRWLTRKIKNKKEDKNEYKRIEKDLSRDYDWPPINRTTYEQGPILVAQ</sequence>
<dbReference type="SUPFAM" id="SSF81665">
    <property type="entry name" value="Calcium ATPase, transmembrane domain M"/>
    <property type="match status" value="1"/>
</dbReference>
<dbReference type="GO" id="GO:0015203">
    <property type="term" value="F:polyamine transmembrane transporter activity"/>
    <property type="evidence" value="ECO:0007669"/>
    <property type="project" value="TreeGrafter"/>
</dbReference>
<evidence type="ECO:0000256" key="14">
    <source>
        <dbReference type="RuleBase" id="RU362082"/>
    </source>
</evidence>
<dbReference type="InterPro" id="IPR006544">
    <property type="entry name" value="P-type_TPase_V"/>
</dbReference>
<evidence type="ECO:0000256" key="9">
    <source>
        <dbReference type="ARBA" id="ARBA00022842"/>
    </source>
</evidence>
<evidence type="ECO:0000256" key="12">
    <source>
        <dbReference type="ARBA" id="ARBA00023136"/>
    </source>
</evidence>
<dbReference type="SFLD" id="SFLDF00027">
    <property type="entry name" value="p-type_atpase"/>
    <property type="match status" value="1"/>
</dbReference>
<keyword evidence="9 14" id="KW-0460">Magnesium</keyword>